<name>A0A225WTD4_9STRA</name>
<feature type="coiled-coil region" evidence="1">
    <location>
        <begin position="80"/>
        <end position="142"/>
    </location>
</feature>
<dbReference type="Proteomes" id="UP000198211">
    <property type="component" value="Unassembled WGS sequence"/>
</dbReference>
<organism evidence="2 3">
    <name type="scientific">Phytophthora megakarya</name>
    <dbReference type="NCBI Taxonomy" id="4795"/>
    <lineage>
        <taxon>Eukaryota</taxon>
        <taxon>Sar</taxon>
        <taxon>Stramenopiles</taxon>
        <taxon>Oomycota</taxon>
        <taxon>Peronosporomycetes</taxon>
        <taxon>Peronosporales</taxon>
        <taxon>Peronosporaceae</taxon>
        <taxon>Phytophthora</taxon>
    </lineage>
</organism>
<reference evidence="3" key="1">
    <citation type="submission" date="2017-03" db="EMBL/GenBank/DDBJ databases">
        <title>Phytopthora megakarya and P. palmivora, two closely related causual agents of cacao black pod achieved similar genome size and gene model numbers by different mechanisms.</title>
        <authorList>
            <person name="Ali S."/>
            <person name="Shao J."/>
            <person name="Larry D.J."/>
            <person name="Kronmiller B."/>
            <person name="Shen D."/>
            <person name="Strem M.D."/>
            <person name="Melnick R.L."/>
            <person name="Guiltinan M.J."/>
            <person name="Tyler B.M."/>
            <person name="Meinhardt L.W."/>
            <person name="Bailey B.A."/>
        </authorList>
    </citation>
    <scope>NUCLEOTIDE SEQUENCE [LARGE SCALE GENOMIC DNA]</scope>
    <source>
        <strain evidence="3">zdho120</strain>
    </source>
</reference>
<dbReference type="EMBL" id="NBNE01000351">
    <property type="protein sequence ID" value="OWZ20190.1"/>
    <property type="molecule type" value="Genomic_DNA"/>
</dbReference>
<sequence>MQLRRSLAERDRNLLIQEISLTRAAERIERLTRQIQVARQMTARAEQAQRDAEADYMLRHLIRDSDDGDAAPVTVEVTLQSQAEQRVVELEDELKWIRDSAETMSTELQATKDDKSNLEMELQALKVVRNELELDINDVDEEVDWKAIANIRQELVAVLTAQVKSMHAEKTKLEHAVVCCQRSADKRLLDLEKAWQVSEEENIRLRGRLYNLQQRLKIMSSKFREFEIEDLNEILTGEEKLEKRLAKAQASQTKLNARVEEIEQMLIPSRPGADAARNRQLMMENNELLRQLEEERDHTKQLIRSTSLFKKSTESALNELKNVETELRAICRTQTCCDELHETVKSLARQVVADFLERYWLVFSAPDAIRTVL</sequence>
<protein>
    <submittedName>
        <fullName evidence="2">Uncharacterized protein</fullName>
    </submittedName>
</protein>
<dbReference type="OrthoDB" id="159008at2759"/>
<feature type="coiled-coil region" evidence="1">
    <location>
        <begin position="238"/>
        <end position="302"/>
    </location>
</feature>
<comment type="caution">
    <text evidence="2">The sequence shown here is derived from an EMBL/GenBank/DDBJ whole genome shotgun (WGS) entry which is preliminary data.</text>
</comment>
<dbReference type="STRING" id="4795.A0A225WTD4"/>
<proteinExistence type="predicted"/>
<feature type="coiled-coil region" evidence="1">
    <location>
        <begin position="21"/>
        <end position="48"/>
    </location>
</feature>
<keyword evidence="3" id="KW-1185">Reference proteome</keyword>
<evidence type="ECO:0000313" key="3">
    <source>
        <dbReference type="Proteomes" id="UP000198211"/>
    </source>
</evidence>
<keyword evidence="1" id="KW-0175">Coiled coil</keyword>
<accession>A0A225WTD4</accession>
<dbReference type="AlphaFoldDB" id="A0A225WTD4"/>
<evidence type="ECO:0000313" key="2">
    <source>
        <dbReference type="EMBL" id="OWZ20190.1"/>
    </source>
</evidence>
<evidence type="ECO:0000256" key="1">
    <source>
        <dbReference type="SAM" id="Coils"/>
    </source>
</evidence>
<gene>
    <name evidence="2" type="ORF">PHMEG_0005424</name>
</gene>